<dbReference type="HAMAP" id="MF_00688">
    <property type="entry name" value="Leu_Phe_trans"/>
    <property type="match status" value="1"/>
</dbReference>
<evidence type="ECO:0000256" key="4">
    <source>
        <dbReference type="HAMAP-Rule" id="MF_00688"/>
    </source>
</evidence>
<dbReference type="Pfam" id="PF03588">
    <property type="entry name" value="Leu_Phe_trans"/>
    <property type="match status" value="1"/>
</dbReference>
<reference evidence="6 7" key="1">
    <citation type="submission" date="2019-02" db="EMBL/GenBank/DDBJ databases">
        <title>Draft genome sequences of novel Actinobacteria.</title>
        <authorList>
            <person name="Sahin N."/>
            <person name="Ay H."/>
            <person name="Saygin H."/>
        </authorList>
    </citation>
    <scope>NUCLEOTIDE SEQUENCE [LARGE SCALE GENOMIC DNA]</scope>
    <source>
        <strain evidence="6 7">8K307</strain>
    </source>
</reference>
<sequence>MTAGHLAGAREAGEALDALRHELVRATSGDDGRGATRRGRTRPGPDGPSHTHATTVRARARERITLTKDRISSRRQGGHVPVEPPPTRWELPSTSGDDDLVAFGADLEPGTLLAAYRNGLFPMPVDQLLGRATDLAWWSPNPRGVLPIGGMKVSRSLRQSTHKFEIRVDTAFAEVIEACADPSRPGAWISDDIRRAYERLHRLGWAHSIEAWTPDGRLAGGLYGVAIGGLFAGESMFHARQRWGRDASKVALVALVAMMRVEHPVGRLLDVQWGTRHLASLGVVEIPRQEYLSRLRRALELPLPPAFAGPADRRAN</sequence>
<comment type="catalytic activity">
    <reaction evidence="4">
        <text>N-terminal L-lysyl-[protein] + L-leucyl-tRNA(Leu) = N-terminal L-leucyl-L-lysyl-[protein] + tRNA(Leu) + H(+)</text>
        <dbReference type="Rhea" id="RHEA:12340"/>
        <dbReference type="Rhea" id="RHEA-COMP:9613"/>
        <dbReference type="Rhea" id="RHEA-COMP:9622"/>
        <dbReference type="Rhea" id="RHEA-COMP:12670"/>
        <dbReference type="Rhea" id="RHEA-COMP:12671"/>
        <dbReference type="ChEBI" id="CHEBI:15378"/>
        <dbReference type="ChEBI" id="CHEBI:65249"/>
        <dbReference type="ChEBI" id="CHEBI:78442"/>
        <dbReference type="ChEBI" id="CHEBI:78494"/>
        <dbReference type="ChEBI" id="CHEBI:133043"/>
        <dbReference type="EC" id="2.3.2.6"/>
    </reaction>
</comment>
<comment type="similarity">
    <text evidence="4">Belongs to the L/F-transferase family.</text>
</comment>
<dbReference type="EMBL" id="SMLB01000003">
    <property type="protein sequence ID" value="TDD72411.1"/>
    <property type="molecule type" value="Genomic_DNA"/>
</dbReference>
<dbReference type="SUPFAM" id="SSF55729">
    <property type="entry name" value="Acyl-CoA N-acyltransferases (Nat)"/>
    <property type="match status" value="1"/>
</dbReference>
<dbReference type="GO" id="GO:0030163">
    <property type="term" value="P:protein catabolic process"/>
    <property type="evidence" value="ECO:0007669"/>
    <property type="project" value="UniProtKB-UniRule"/>
</dbReference>
<dbReference type="AlphaFoldDB" id="A0A4R5AIQ7"/>
<accession>A0A4R5AIQ7</accession>
<comment type="catalytic activity">
    <reaction evidence="4">
        <text>L-phenylalanyl-tRNA(Phe) + an N-terminal L-alpha-aminoacyl-[protein] = an N-terminal L-phenylalanyl-L-alpha-aminoacyl-[protein] + tRNA(Phe)</text>
        <dbReference type="Rhea" id="RHEA:43632"/>
        <dbReference type="Rhea" id="RHEA-COMP:9668"/>
        <dbReference type="Rhea" id="RHEA-COMP:9699"/>
        <dbReference type="Rhea" id="RHEA-COMP:10636"/>
        <dbReference type="Rhea" id="RHEA-COMP:10637"/>
        <dbReference type="ChEBI" id="CHEBI:78442"/>
        <dbReference type="ChEBI" id="CHEBI:78531"/>
        <dbReference type="ChEBI" id="CHEBI:78597"/>
        <dbReference type="ChEBI" id="CHEBI:83561"/>
        <dbReference type="EC" id="2.3.2.6"/>
    </reaction>
</comment>
<comment type="subcellular location">
    <subcellularLocation>
        <location evidence="4">Cytoplasm</location>
    </subcellularLocation>
</comment>
<comment type="function">
    <text evidence="4">Functions in the N-end rule pathway of protein degradation where it conjugates Leu, Phe and, less efficiently, Met from aminoacyl-tRNAs to the N-termini of proteins containing an N-terminal arginine or lysine.</text>
</comment>
<dbReference type="InterPro" id="IPR016181">
    <property type="entry name" value="Acyl_CoA_acyltransferase"/>
</dbReference>
<evidence type="ECO:0000313" key="6">
    <source>
        <dbReference type="EMBL" id="TDD72411.1"/>
    </source>
</evidence>
<keyword evidence="3 4" id="KW-0012">Acyltransferase</keyword>
<dbReference type="NCBIfam" id="TIGR00667">
    <property type="entry name" value="aat"/>
    <property type="match status" value="1"/>
</dbReference>
<keyword evidence="1 4" id="KW-0963">Cytoplasm</keyword>
<feature type="compositionally biased region" description="Basic and acidic residues" evidence="5">
    <location>
        <begin position="59"/>
        <end position="72"/>
    </location>
</feature>
<evidence type="ECO:0000256" key="2">
    <source>
        <dbReference type="ARBA" id="ARBA00022679"/>
    </source>
</evidence>
<dbReference type="GO" id="GO:0008914">
    <property type="term" value="F:leucyl-tRNA--protein transferase activity"/>
    <property type="evidence" value="ECO:0007669"/>
    <property type="project" value="UniProtKB-UniRule"/>
</dbReference>
<dbReference type="InterPro" id="IPR042221">
    <property type="entry name" value="Leu/Phe-tRNA_Trfase_N"/>
</dbReference>
<dbReference type="PANTHER" id="PTHR30098">
    <property type="entry name" value="LEUCYL/PHENYLALANYL-TRNA--PROTEIN TRANSFERASE"/>
    <property type="match status" value="1"/>
</dbReference>
<dbReference type="GO" id="GO:0005737">
    <property type="term" value="C:cytoplasm"/>
    <property type="evidence" value="ECO:0007669"/>
    <property type="project" value="UniProtKB-SubCell"/>
</dbReference>
<dbReference type="Gene3D" id="3.40.630.70">
    <property type="entry name" value="Leucyl/phenylalanyl-tRNA-protein transferase, C-terminal domain"/>
    <property type="match status" value="1"/>
</dbReference>
<comment type="caution">
    <text evidence="6">The sequence shown here is derived from an EMBL/GenBank/DDBJ whole genome shotgun (WGS) entry which is preliminary data.</text>
</comment>
<organism evidence="6 7">
    <name type="scientific">Jiangella aurantiaca</name>
    <dbReference type="NCBI Taxonomy" id="2530373"/>
    <lineage>
        <taxon>Bacteria</taxon>
        <taxon>Bacillati</taxon>
        <taxon>Actinomycetota</taxon>
        <taxon>Actinomycetes</taxon>
        <taxon>Jiangellales</taxon>
        <taxon>Jiangellaceae</taxon>
        <taxon>Jiangella</taxon>
    </lineage>
</organism>
<dbReference type="Proteomes" id="UP000295217">
    <property type="component" value="Unassembled WGS sequence"/>
</dbReference>
<feature type="compositionally biased region" description="Basic and acidic residues" evidence="5">
    <location>
        <begin position="20"/>
        <end position="34"/>
    </location>
</feature>
<dbReference type="Gene3D" id="3.30.70.3550">
    <property type="entry name" value="Leucyl/phenylalanyl-tRNA-protein transferase, N-terminal domain"/>
    <property type="match status" value="1"/>
</dbReference>
<protein>
    <recommendedName>
        <fullName evidence="4">Leucyl/phenylalanyl-tRNA--protein transferase</fullName>
        <ecNumber evidence="4">2.3.2.6</ecNumber>
    </recommendedName>
    <alternativeName>
        <fullName evidence="4">L/F-transferase</fullName>
    </alternativeName>
    <alternativeName>
        <fullName evidence="4">Leucyltransferase</fullName>
    </alternativeName>
    <alternativeName>
        <fullName evidence="4">Phenyalanyltransferase</fullName>
    </alternativeName>
</protein>
<dbReference type="InterPro" id="IPR042203">
    <property type="entry name" value="Leu/Phe-tRNA_Trfase_C"/>
</dbReference>
<dbReference type="EC" id="2.3.2.6" evidence="4"/>
<evidence type="ECO:0000256" key="1">
    <source>
        <dbReference type="ARBA" id="ARBA00022490"/>
    </source>
</evidence>
<keyword evidence="7" id="KW-1185">Reference proteome</keyword>
<feature type="region of interest" description="Disordered" evidence="5">
    <location>
        <begin position="20"/>
        <end position="94"/>
    </location>
</feature>
<evidence type="ECO:0000256" key="5">
    <source>
        <dbReference type="SAM" id="MobiDB-lite"/>
    </source>
</evidence>
<dbReference type="InterPro" id="IPR004616">
    <property type="entry name" value="Leu/Phe-tRNA_Trfase"/>
</dbReference>
<evidence type="ECO:0000313" key="7">
    <source>
        <dbReference type="Proteomes" id="UP000295217"/>
    </source>
</evidence>
<comment type="catalytic activity">
    <reaction evidence="4">
        <text>N-terminal L-arginyl-[protein] + L-leucyl-tRNA(Leu) = N-terminal L-leucyl-L-arginyl-[protein] + tRNA(Leu) + H(+)</text>
        <dbReference type="Rhea" id="RHEA:50416"/>
        <dbReference type="Rhea" id="RHEA-COMP:9613"/>
        <dbReference type="Rhea" id="RHEA-COMP:9622"/>
        <dbReference type="Rhea" id="RHEA-COMP:12672"/>
        <dbReference type="Rhea" id="RHEA-COMP:12673"/>
        <dbReference type="ChEBI" id="CHEBI:15378"/>
        <dbReference type="ChEBI" id="CHEBI:64719"/>
        <dbReference type="ChEBI" id="CHEBI:78442"/>
        <dbReference type="ChEBI" id="CHEBI:78494"/>
        <dbReference type="ChEBI" id="CHEBI:133044"/>
        <dbReference type="EC" id="2.3.2.6"/>
    </reaction>
</comment>
<name>A0A4R5AIQ7_9ACTN</name>
<evidence type="ECO:0000256" key="3">
    <source>
        <dbReference type="ARBA" id="ARBA00023315"/>
    </source>
</evidence>
<dbReference type="OrthoDB" id="9790282at2"/>
<keyword evidence="2 4" id="KW-0808">Transferase</keyword>
<gene>
    <name evidence="4" type="primary">aat</name>
    <name evidence="6" type="ORF">E1262_03685</name>
</gene>
<proteinExistence type="inferred from homology"/>
<dbReference type="PANTHER" id="PTHR30098:SF2">
    <property type="entry name" value="LEUCYL_PHENYLALANYL-TRNA--PROTEIN TRANSFERASE"/>
    <property type="match status" value="1"/>
</dbReference>